<evidence type="ECO:0000259" key="1">
    <source>
        <dbReference type="PROSITE" id="PS51186"/>
    </source>
</evidence>
<name>A0A0N8NZ52_DROAN</name>
<dbReference type="PROSITE" id="PS51186">
    <property type="entry name" value="GNAT"/>
    <property type="match status" value="1"/>
</dbReference>
<dbReference type="SUPFAM" id="SSF55729">
    <property type="entry name" value="Acyl-CoA N-acyltransferases (Nat)"/>
    <property type="match status" value="1"/>
</dbReference>
<accession>A0A0N8NZ52</accession>
<dbReference type="InterPro" id="IPR053225">
    <property type="entry name" value="Acyl-CoA_N-acyltransferase"/>
</dbReference>
<evidence type="ECO:0000313" key="3">
    <source>
        <dbReference type="Proteomes" id="UP000007801"/>
    </source>
</evidence>
<dbReference type="CDD" id="cd04301">
    <property type="entry name" value="NAT_SF"/>
    <property type="match status" value="1"/>
</dbReference>
<dbReference type="EC" id="2.3.1.-" evidence="2"/>
<organism evidence="2 3">
    <name type="scientific">Drosophila ananassae</name>
    <name type="common">Fruit fly</name>
    <dbReference type="NCBI Taxonomy" id="7217"/>
    <lineage>
        <taxon>Eukaryota</taxon>
        <taxon>Metazoa</taxon>
        <taxon>Ecdysozoa</taxon>
        <taxon>Arthropoda</taxon>
        <taxon>Hexapoda</taxon>
        <taxon>Insecta</taxon>
        <taxon>Pterygota</taxon>
        <taxon>Neoptera</taxon>
        <taxon>Endopterygota</taxon>
        <taxon>Diptera</taxon>
        <taxon>Brachycera</taxon>
        <taxon>Muscomorpha</taxon>
        <taxon>Ephydroidea</taxon>
        <taxon>Drosophilidae</taxon>
        <taxon>Drosophila</taxon>
        <taxon>Sophophora</taxon>
    </lineage>
</organism>
<dbReference type="Gene3D" id="3.40.630.30">
    <property type="match status" value="1"/>
</dbReference>
<feature type="domain" description="N-acetyltransferase" evidence="1">
    <location>
        <begin position="88"/>
        <end position="220"/>
    </location>
</feature>
<protein>
    <submittedName>
        <fullName evidence="2">Uncharacterized protein, isoform C</fullName>
        <ecNumber evidence="2">2.3.1.-</ecNumber>
    </submittedName>
</protein>
<dbReference type="SMR" id="A0A0N8NZ52"/>
<dbReference type="Pfam" id="PF08445">
    <property type="entry name" value="FR47"/>
    <property type="match status" value="1"/>
</dbReference>
<gene>
    <name evidence="2" type="primary">Dana\GF19707</name>
    <name evidence="2" type="synonym">dana_GLEANR_22112</name>
    <name evidence="2" type="ORF">GF19707</name>
</gene>
<dbReference type="OrthoDB" id="7305308at2759"/>
<dbReference type="GO" id="GO:0016747">
    <property type="term" value="F:acyltransferase activity, transferring groups other than amino-acyl groups"/>
    <property type="evidence" value="ECO:0007669"/>
    <property type="project" value="InterPro"/>
</dbReference>
<reference evidence="2 3" key="1">
    <citation type="journal article" date="2007" name="Nature">
        <title>Evolution of genes and genomes on the Drosophila phylogeny.</title>
        <authorList>
            <consortium name="Drosophila 12 Genomes Consortium"/>
            <person name="Clark A.G."/>
            <person name="Eisen M.B."/>
            <person name="Smith D.R."/>
            <person name="Bergman C.M."/>
            <person name="Oliver B."/>
            <person name="Markow T.A."/>
            <person name="Kaufman T.C."/>
            <person name="Kellis M."/>
            <person name="Gelbart W."/>
            <person name="Iyer V.N."/>
            <person name="Pollard D.A."/>
            <person name="Sackton T.B."/>
            <person name="Larracuente A.M."/>
            <person name="Singh N.D."/>
            <person name="Abad J.P."/>
            <person name="Abt D.N."/>
            <person name="Adryan B."/>
            <person name="Aguade M."/>
            <person name="Akashi H."/>
            <person name="Anderson W.W."/>
            <person name="Aquadro C.F."/>
            <person name="Ardell D.H."/>
            <person name="Arguello R."/>
            <person name="Artieri C.G."/>
            <person name="Barbash D.A."/>
            <person name="Barker D."/>
            <person name="Barsanti P."/>
            <person name="Batterham P."/>
            <person name="Batzoglou S."/>
            <person name="Begun D."/>
            <person name="Bhutkar A."/>
            <person name="Blanco E."/>
            <person name="Bosak S.A."/>
            <person name="Bradley R.K."/>
            <person name="Brand A.D."/>
            <person name="Brent M.R."/>
            <person name="Brooks A.N."/>
            <person name="Brown R.H."/>
            <person name="Butlin R.K."/>
            <person name="Caggese C."/>
            <person name="Calvi B.R."/>
            <person name="Bernardo de Carvalho A."/>
            <person name="Caspi A."/>
            <person name="Castrezana S."/>
            <person name="Celniker S.E."/>
            <person name="Chang J.L."/>
            <person name="Chapple C."/>
            <person name="Chatterji S."/>
            <person name="Chinwalla A."/>
            <person name="Civetta A."/>
            <person name="Clifton S.W."/>
            <person name="Comeron J.M."/>
            <person name="Costello J.C."/>
            <person name="Coyne J.A."/>
            <person name="Daub J."/>
            <person name="David R.G."/>
            <person name="Delcher A.L."/>
            <person name="Delehaunty K."/>
            <person name="Do C.B."/>
            <person name="Ebling H."/>
            <person name="Edwards K."/>
            <person name="Eickbush T."/>
            <person name="Evans J.D."/>
            <person name="Filipski A."/>
            <person name="Findeiss S."/>
            <person name="Freyhult E."/>
            <person name="Fulton L."/>
            <person name="Fulton R."/>
            <person name="Garcia A.C."/>
            <person name="Gardiner A."/>
            <person name="Garfield D.A."/>
            <person name="Garvin B.E."/>
            <person name="Gibson G."/>
            <person name="Gilbert D."/>
            <person name="Gnerre S."/>
            <person name="Godfrey J."/>
            <person name="Good R."/>
            <person name="Gotea V."/>
            <person name="Gravely B."/>
            <person name="Greenberg A.J."/>
            <person name="Griffiths-Jones S."/>
            <person name="Gross S."/>
            <person name="Guigo R."/>
            <person name="Gustafson E.A."/>
            <person name="Haerty W."/>
            <person name="Hahn M.W."/>
            <person name="Halligan D.L."/>
            <person name="Halpern A.L."/>
            <person name="Halter G.M."/>
            <person name="Han M.V."/>
            <person name="Heger A."/>
            <person name="Hillier L."/>
            <person name="Hinrichs A.S."/>
            <person name="Holmes I."/>
            <person name="Hoskins R.A."/>
            <person name="Hubisz M.J."/>
            <person name="Hultmark D."/>
            <person name="Huntley M.A."/>
            <person name="Jaffe D.B."/>
            <person name="Jagadeeshan S."/>
            <person name="Jeck W.R."/>
            <person name="Johnson J."/>
            <person name="Jones C.D."/>
            <person name="Jordan W.C."/>
            <person name="Karpen G.H."/>
            <person name="Kataoka E."/>
            <person name="Keightley P.D."/>
            <person name="Kheradpour P."/>
            <person name="Kirkness E.F."/>
            <person name="Koerich L.B."/>
            <person name="Kristiansen K."/>
            <person name="Kudrna D."/>
            <person name="Kulathinal R.J."/>
            <person name="Kumar S."/>
            <person name="Kwok R."/>
            <person name="Lander E."/>
            <person name="Langley C.H."/>
            <person name="Lapoint R."/>
            <person name="Lazzaro B.P."/>
            <person name="Lee S.J."/>
            <person name="Levesque L."/>
            <person name="Li R."/>
            <person name="Lin C.F."/>
            <person name="Lin M.F."/>
            <person name="Lindblad-Toh K."/>
            <person name="Llopart A."/>
            <person name="Long M."/>
            <person name="Low L."/>
            <person name="Lozovsky E."/>
            <person name="Lu J."/>
            <person name="Luo M."/>
            <person name="Machado C.A."/>
            <person name="Makalowski W."/>
            <person name="Marzo M."/>
            <person name="Matsuda M."/>
            <person name="Matzkin L."/>
            <person name="McAllister B."/>
            <person name="McBride C.S."/>
            <person name="McKernan B."/>
            <person name="McKernan K."/>
            <person name="Mendez-Lago M."/>
            <person name="Minx P."/>
            <person name="Mollenhauer M.U."/>
            <person name="Montooth K."/>
            <person name="Mount S.M."/>
            <person name="Mu X."/>
            <person name="Myers E."/>
            <person name="Negre B."/>
            <person name="Newfeld S."/>
            <person name="Nielsen R."/>
            <person name="Noor M.A."/>
            <person name="O'Grady P."/>
            <person name="Pachter L."/>
            <person name="Papaceit M."/>
            <person name="Parisi M.J."/>
            <person name="Parisi M."/>
            <person name="Parts L."/>
            <person name="Pedersen J.S."/>
            <person name="Pesole G."/>
            <person name="Phillippy A.M."/>
            <person name="Ponting C.P."/>
            <person name="Pop M."/>
            <person name="Porcelli D."/>
            <person name="Powell J.R."/>
            <person name="Prohaska S."/>
            <person name="Pruitt K."/>
            <person name="Puig M."/>
            <person name="Quesneville H."/>
            <person name="Ram K.R."/>
            <person name="Rand D."/>
            <person name="Rasmussen M.D."/>
            <person name="Reed L.K."/>
            <person name="Reenan R."/>
            <person name="Reily A."/>
            <person name="Remington K.A."/>
            <person name="Rieger T.T."/>
            <person name="Ritchie M.G."/>
            <person name="Robin C."/>
            <person name="Rogers Y.H."/>
            <person name="Rohde C."/>
            <person name="Rozas J."/>
            <person name="Rubenfield M.J."/>
            <person name="Ruiz A."/>
            <person name="Russo S."/>
            <person name="Salzberg S.L."/>
            <person name="Sanchez-Gracia A."/>
            <person name="Saranga D.J."/>
            <person name="Sato H."/>
            <person name="Schaeffer S.W."/>
            <person name="Schatz M.C."/>
            <person name="Schlenke T."/>
            <person name="Schwartz R."/>
            <person name="Segarra C."/>
            <person name="Singh R.S."/>
            <person name="Sirot L."/>
            <person name="Sirota M."/>
            <person name="Sisneros N.B."/>
            <person name="Smith C.D."/>
            <person name="Smith T.F."/>
            <person name="Spieth J."/>
            <person name="Stage D.E."/>
            <person name="Stark A."/>
            <person name="Stephan W."/>
            <person name="Strausberg R.L."/>
            <person name="Strempel S."/>
            <person name="Sturgill D."/>
            <person name="Sutton G."/>
            <person name="Sutton G.G."/>
            <person name="Tao W."/>
            <person name="Teichmann S."/>
            <person name="Tobari Y.N."/>
            <person name="Tomimura Y."/>
            <person name="Tsolas J.M."/>
            <person name="Valente V.L."/>
            <person name="Venter E."/>
            <person name="Venter J.C."/>
            <person name="Vicario S."/>
            <person name="Vieira F.G."/>
            <person name="Vilella A.J."/>
            <person name="Villasante A."/>
            <person name="Walenz B."/>
            <person name="Wang J."/>
            <person name="Wasserman M."/>
            <person name="Watts T."/>
            <person name="Wilson D."/>
            <person name="Wilson R.K."/>
            <person name="Wing R.A."/>
            <person name="Wolfner M.F."/>
            <person name="Wong A."/>
            <person name="Wong G.K."/>
            <person name="Wu C.I."/>
            <person name="Wu G."/>
            <person name="Yamamoto D."/>
            <person name="Yang H.P."/>
            <person name="Yang S.P."/>
            <person name="Yorke J.A."/>
            <person name="Yoshida K."/>
            <person name="Zdobnov E."/>
            <person name="Zhang P."/>
            <person name="Zhang Y."/>
            <person name="Zimin A.V."/>
            <person name="Baldwin J."/>
            <person name="Abdouelleil A."/>
            <person name="Abdulkadir J."/>
            <person name="Abebe A."/>
            <person name="Abera B."/>
            <person name="Abreu J."/>
            <person name="Acer S.C."/>
            <person name="Aftuck L."/>
            <person name="Alexander A."/>
            <person name="An P."/>
            <person name="Anderson E."/>
            <person name="Anderson S."/>
            <person name="Arachi H."/>
            <person name="Azer M."/>
            <person name="Bachantsang P."/>
            <person name="Barry A."/>
            <person name="Bayul T."/>
            <person name="Berlin A."/>
            <person name="Bessette D."/>
            <person name="Bloom T."/>
            <person name="Blye J."/>
            <person name="Boguslavskiy L."/>
            <person name="Bonnet C."/>
            <person name="Boukhgalter B."/>
            <person name="Bourzgui I."/>
            <person name="Brown A."/>
            <person name="Cahill P."/>
            <person name="Channer S."/>
            <person name="Cheshatsang Y."/>
            <person name="Chuda L."/>
            <person name="Citroen M."/>
            <person name="Collymore A."/>
            <person name="Cooke P."/>
            <person name="Costello M."/>
            <person name="D'Aco K."/>
            <person name="Daza R."/>
            <person name="De Haan G."/>
            <person name="DeGray S."/>
            <person name="DeMaso C."/>
            <person name="Dhargay N."/>
            <person name="Dooley K."/>
            <person name="Dooley E."/>
            <person name="Doricent M."/>
            <person name="Dorje P."/>
            <person name="Dorjee K."/>
            <person name="Dupes A."/>
            <person name="Elong R."/>
            <person name="Falk J."/>
            <person name="Farina A."/>
            <person name="Faro S."/>
            <person name="Ferguson D."/>
            <person name="Fisher S."/>
            <person name="Foley C.D."/>
            <person name="Franke A."/>
            <person name="Friedrich D."/>
            <person name="Gadbois L."/>
            <person name="Gearin G."/>
            <person name="Gearin C.R."/>
            <person name="Giannoukos G."/>
            <person name="Goode T."/>
            <person name="Graham J."/>
            <person name="Grandbois E."/>
            <person name="Grewal S."/>
            <person name="Gyaltsen K."/>
            <person name="Hafez N."/>
            <person name="Hagos B."/>
            <person name="Hall J."/>
            <person name="Henson C."/>
            <person name="Hollinger A."/>
            <person name="Honan T."/>
            <person name="Huard M.D."/>
            <person name="Hughes L."/>
            <person name="Hurhula B."/>
            <person name="Husby M.E."/>
            <person name="Kamat A."/>
            <person name="Kanga B."/>
            <person name="Kashin S."/>
            <person name="Khazanovich D."/>
            <person name="Kisner P."/>
            <person name="Lance K."/>
            <person name="Lara M."/>
            <person name="Lee W."/>
            <person name="Lennon N."/>
            <person name="Letendre F."/>
            <person name="LeVine R."/>
            <person name="Lipovsky A."/>
            <person name="Liu X."/>
            <person name="Liu J."/>
            <person name="Liu S."/>
            <person name="Lokyitsang T."/>
            <person name="Lokyitsang Y."/>
            <person name="Lubonja R."/>
            <person name="Lui A."/>
            <person name="MacDonald P."/>
            <person name="Magnisalis V."/>
            <person name="Maru K."/>
            <person name="Matthews C."/>
            <person name="McCusker W."/>
            <person name="McDonough S."/>
            <person name="Mehta T."/>
            <person name="Meldrim J."/>
            <person name="Meneus L."/>
            <person name="Mihai O."/>
            <person name="Mihalev A."/>
            <person name="Mihova T."/>
            <person name="Mittelman R."/>
            <person name="Mlenga V."/>
            <person name="Montmayeur A."/>
            <person name="Mulrain L."/>
            <person name="Navidi A."/>
            <person name="Naylor J."/>
            <person name="Negash T."/>
            <person name="Nguyen T."/>
            <person name="Nguyen N."/>
            <person name="Nicol R."/>
            <person name="Norbu C."/>
            <person name="Norbu N."/>
            <person name="Novod N."/>
            <person name="O'Neill B."/>
            <person name="Osman S."/>
            <person name="Markiewicz E."/>
            <person name="Oyono O.L."/>
            <person name="Patti C."/>
            <person name="Phunkhang P."/>
            <person name="Pierre F."/>
            <person name="Priest M."/>
            <person name="Raghuraman S."/>
            <person name="Rege F."/>
            <person name="Reyes R."/>
            <person name="Rise C."/>
            <person name="Rogov P."/>
            <person name="Ross K."/>
            <person name="Ryan E."/>
            <person name="Settipalli S."/>
            <person name="Shea T."/>
            <person name="Sherpa N."/>
            <person name="Shi L."/>
            <person name="Shih D."/>
            <person name="Sparrow T."/>
            <person name="Spaulding J."/>
            <person name="Stalker J."/>
            <person name="Stange-Thomann N."/>
            <person name="Stavropoulos S."/>
            <person name="Stone C."/>
            <person name="Strader C."/>
            <person name="Tesfaye S."/>
            <person name="Thomson T."/>
            <person name="Thoulutsang Y."/>
            <person name="Thoulutsang D."/>
            <person name="Topham K."/>
            <person name="Topping I."/>
            <person name="Tsamla T."/>
            <person name="Vassiliev H."/>
            <person name="Vo A."/>
            <person name="Wangchuk T."/>
            <person name="Wangdi T."/>
            <person name="Weiand M."/>
            <person name="Wilkinson J."/>
            <person name="Wilson A."/>
            <person name="Yadav S."/>
            <person name="Young G."/>
            <person name="Yu Q."/>
            <person name="Zembek L."/>
            <person name="Zhong D."/>
            <person name="Zimmer A."/>
            <person name="Zwirko Z."/>
            <person name="Jaffe D.B."/>
            <person name="Alvarez P."/>
            <person name="Brockman W."/>
            <person name="Butler J."/>
            <person name="Chin C."/>
            <person name="Gnerre S."/>
            <person name="Grabherr M."/>
            <person name="Kleber M."/>
            <person name="Mauceli E."/>
            <person name="MacCallum I."/>
        </authorList>
    </citation>
    <scope>NUCLEOTIDE SEQUENCE [LARGE SCALE GENOMIC DNA]</scope>
    <source>
        <strain evidence="3">Tucson 14024-0371.13</strain>
    </source>
</reference>
<dbReference type="PANTHER" id="PTHR20958:SF10">
    <property type="entry name" value="GH05617P-RELATED"/>
    <property type="match status" value="1"/>
</dbReference>
<dbReference type="InterPro" id="IPR000182">
    <property type="entry name" value="GNAT_dom"/>
</dbReference>
<keyword evidence="2" id="KW-0808">Transferase</keyword>
<proteinExistence type="predicted"/>
<dbReference type="InterPro" id="IPR016181">
    <property type="entry name" value="Acyl_CoA_acyltransferase"/>
</dbReference>
<dbReference type="EMBL" id="CH902620">
    <property type="protein sequence ID" value="KPU73356.1"/>
    <property type="molecule type" value="Genomic_DNA"/>
</dbReference>
<dbReference type="PANTHER" id="PTHR20958">
    <property type="entry name" value="GLYCINE N-ACYLTRANSFERASE-LIKE PROTEIN"/>
    <property type="match status" value="1"/>
</dbReference>
<dbReference type="InterPro" id="IPR013653">
    <property type="entry name" value="GCN5-like_dom"/>
</dbReference>
<keyword evidence="2" id="KW-0012">Acyltransferase</keyword>
<dbReference type="AlphaFoldDB" id="A0A0N8NZ52"/>
<sequence>MGSTTMEITRDQWAVLRDLYAGDRTSLTGYDLLEFFINFQPLSDVESIKIYTTDQNWSVHGSYIIIHKMTKVSFLYLDTIKGPLKDLGSLLCAINIKGYHLINAYGEDFKPLVEQYWLKRGQDLNKLEHQGTVVYHLPSSEVQNLKTEESPHGSLGNLYVLSDHRRKGLGSMVVRFMAKEILKTGSEVLATVVLENKSSRNMFEKMGFRPINTLYWAVIP</sequence>
<dbReference type="Proteomes" id="UP000007801">
    <property type="component" value="Unassembled WGS sequence"/>
</dbReference>
<keyword evidence="3" id="KW-1185">Reference proteome</keyword>
<evidence type="ECO:0000313" key="2">
    <source>
        <dbReference type="EMBL" id="KPU73356.1"/>
    </source>
</evidence>